<dbReference type="Pfam" id="PF02878">
    <property type="entry name" value="PGM_PMM_I"/>
    <property type="match status" value="1"/>
</dbReference>
<dbReference type="GO" id="GO:0004615">
    <property type="term" value="F:phosphomannomutase activity"/>
    <property type="evidence" value="ECO:0007669"/>
    <property type="project" value="TreeGrafter"/>
</dbReference>
<name>A0A5J4V928_9EUKA</name>
<dbReference type="InterPro" id="IPR050060">
    <property type="entry name" value="Phosphoglucosamine_mutase"/>
</dbReference>
<evidence type="ECO:0000256" key="3">
    <source>
        <dbReference type="ARBA" id="ARBA00022553"/>
    </source>
</evidence>
<gene>
    <name evidence="5" type="ORF">EZS28_025435</name>
</gene>
<reference evidence="5 6" key="1">
    <citation type="submission" date="2019-03" db="EMBL/GenBank/DDBJ databases">
        <title>Single cell metagenomics reveals metabolic interactions within the superorganism composed of flagellate Streblomastix strix and complex community of Bacteroidetes bacteria on its surface.</title>
        <authorList>
            <person name="Treitli S.C."/>
            <person name="Kolisko M."/>
            <person name="Husnik F."/>
            <person name="Keeling P."/>
            <person name="Hampl V."/>
        </authorList>
    </citation>
    <scope>NUCLEOTIDE SEQUENCE [LARGE SCALE GENOMIC DNA]</scope>
    <source>
        <strain evidence="5">ST1C</strain>
    </source>
</reference>
<dbReference type="SUPFAM" id="SSF53738">
    <property type="entry name" value="Phosphoglucomutase, first 3 domains"/>
    <property type="match status" value="1"/>
</dbReference>
<feature type="domain" description="Alpha-D-phosphohexomutase alpha/beta/alpha" evidence="4">
    <location>
        <begin position="5"/>
        <end position="129"/>
    </location>
</feature>
<dbReference type="GO" id="GO:0008966">
    <property type="term" value="F:phosphoglucosamine mutase activity"/>
    <property type="evidence" value="ECO:0007669"/>
    <property type="project" value="TreeGrafter"/>
</dbReference>
<accession>A0A5J4V928</accession>
<dbReference type="AlphaFoldDB" id="A0A5J4V928"/>
<proteinExistence type="inferred from homology"/>
<protein>
    <submittedName>
        <fullName evidence="5">Putative phosphoglucomutase/phosphomannomutase family protein</fullName>
    </submittedName>
</protein>
<dbReference type="Proteomes" id="UP000324800">
    <property type="component" value="Unassembled WGS sequence"/>
</dbReference>
<evidence type="ECO:0000256" key="1">
    <source>
        <dbReference type="ARBA" id="ARBA00001946"/>
    </source>
</evidence>
<dbReference type="GO" id="GO:0005829">
    <property type="term" value="C:cytosol"/>
    <property type="evidence" value="ECO:0007669"/>
    <property type="project" value="TreeGrafter"/>
</dbReference>
<dbReference type="InterPro" id="IPR016055">
    <property type="entry name" value="A-D-PHexomutase_a/b/a-I/II/III"/>
</dbReference>
<dbReference type="OrthoDB" id="14210at2759"/>
<dbReference type="GO" id="GO:0005975">
    <property type="term" value="P:carbohydrate metabolic process"/>
    <property type="evidence" value="ECO:0007669"/>
    <property type="project" value="InterPro"/>
</dbReference>
<evidence type="ECO:0000259" key="4">
    <source>
        <dbReference type="Pfam" id="PF02878"/>
    </source>
</evidence>
<dbReference type="Gene3D" id="3.40.120.10">
    <property type="entry name" value="Alpha-D-Glucose-1,6-Bisphosphate, subunit A, domain 3"/>
    <property type="match status" value="1"/>
</dbReference>
<dbReference type="InterPro" id="IPR005844">
    <property type="entry name" value="A-D-PHexomutase_a/b/a-I"/>
</dbReference>
<organism evidence="5 6">
    <name type="scientific">Streblomastix strix</name>
    <dbReference type="NCBI Taxonomy" id="222440"/>
    <lineage>
        <taxon>Eukaryota</taxon>
        <taxon>Metamonada</taxon>
        <taxon>Preaxostyla</taxon>
        <taxon>Oxymonadida</taxon>
        <taxon>Streblomastigidae</taxon>
        <taxon>Streblomastix</taxon>
    </lineage>
</organism>
<evidence type="ECO:0000313" key="6">
    <source>
        <dbReference type="Proteomes" id="UP000324800"/>
    </source>
</evidence>
<dbReference type="EMBL" id="SNRW01008748">
    <property type="protein sequence ID" value="KAA6379038.1"/>
    <property type="molecule type" value="Genomic_DNA"/>
</dbReference>
<evidence type="ECO:0000256" key="2">
    <source>
        <dbReference type="ARBA" id="ARBA00010231"/>
    </source>
</evidence>
<dbReference type="PANTHER" id="PTHR42946:SF1">
    <property type="entry name" value="PHOSPHOGLUCOMUTASE (ALPHA-D-GLUCOSE-1,6-BISPHOSPHATE-DEPENDENT)"/>
    <property type="match status" value="1"/>
</dbReference>
<dbReference type="PANTHER" id="PTHR42946">
    <property type="entry name" value="PHOSPHOHEXOSE MUTASE"/>
    <property type="match status" value="1"/>
</dbReference>
<comment type="similarity">
    <text evidence="2">Belongs to the phosphohexose mutase family.</text>
</comment>
<comment type="cofactor">
    <cofactor evidence="1">
        <name>Mg(2+)</name>
        <dbReference type="ChEBI" id="CHEBI:18420"/>
    </cofactor>
</comment>
<comment type="caution">
    <text evidence="5">The sequence shown here is derived from an EMBL/GenBank/DDBJ whole genome shotgun (WGS) entry which is preliminary data.</text>
</comment>
<evidence type="ECO:0000313" key="5">
    <source>
        <dbReference type="EMBL" id="KAA6379038.1"/>
    </source>
</evidence>
<keyword evidence="3" id="KW-0597">Phosphoprotein</keyword>
<dbReference type="GO" id="GO:0006048">
    <property type="term" value="P:UDP-N-acetylglucosamine biosynthetic process"/>
    <property type="evidence" value="ECO:0007669"/>
    <property type="project" value="TreeGrafter"/>
</dbReference>
<sequence>MVTVSGIRGIAGQSLTREIVQSFVGSFSTFVIDQNKLHSDQQLKIVIGRDTRTTGAEFEELAIKLITSLGIDVLVLGICPTPTVQFMVPQLNADAGIIITSSHNPADWNGLKFVRRDGLFISASECQVVFQLQKKHASGEKVFTPLVDPLKHGKIIQHPEAMNLHINAVSTLPYISVEKISKAKITACVDPINEFLII</sequence>